<dbReference type="HOGENOM" id="CLU_824870_0_0_1"/>
<dbReference type="KEGG" id="smo:SELMODRAFT_417616"/>
<evidence type="ECO:0000313" key="2">
    <source>
        <dbReference type="EMBL" id="EFJ21187.1"/>
    </source>
</evidence>
<dbReference type="Gramene" id="EFJ21187">
    <property type="protein sequence ID" value="EFJ21187"/>
    <property type="gene ID" value="SELMODRAFT_417616"/>
</dbReference>
<dbReference type="InterPro" id="IPR036426">
    <property type="entry name" value="Bulb-type_lectin_dom_sf"/>
</dbReference>
<reference evidence="2 3" key="1">
    <citation type="journal article" date="2011" name="Science">
        <title>The Selaginella genome identifies genetic changes associated with the evolution of vascular plants.</title>
        <authorList>
            <person name="Banks J.A."/>
            <person name="Nishiyama T."/>
            <person name="Hasebe M."/>
            <person name="Bowman J.L."/>
            <person name="Gribskov M."/>
            <person name="dePamphilis C."/>
            <person name="Albert V.A."/>
            <person name="Aono N."/>
            <person name="Aoyama T."/>
            <person name="Ambrose B.A."/>
            <person name="Ashton N.W."/>
            <person name="Axtell M.J."/>
            <person name="Barker E."/>
            <person name="Barker M.S."/>
            <person name="Bennetzen J.L."/>
            <person name="Bonawitz N.D."/>
            <person name="Chapple C."/>
            <person name="Cheng C."/>
            <person name="Correa L.G."/>
            <person name="Dacre M."/>
            <person name="DeBarry J."/>
            <person name="Dreyer I."/>
            <person name="Elias M."/>
            <person name="Engstrom E.M."/>
            <person name="Estelle M."/>
            <person name="Feng L."/>
            <person name="Finet C."/>
            <person name="Floyd S.K."/>
            <person name="Frommer W.B."/>
            <person name="Fujita T."/>
            <person name="Gramzow L."/>
            <person name="Gutensohn M."/>
            <person name="Harholt J."/>
            <person name="Hattori M."/>
            <person name="Heyl A."/>
            <person name="Hirai T."/>
            <person name="Hiwatashi Y."/>
            <person name="Ishikawa M."/>
            <person name="Iwata M."/>
            <person name="Karol K.G."/>
            <person name="Koehler B."/>
            <person name="Kolukisaoglu U."/>
            <person name="Kubo M."/>
            <person name="Kurata T."/>
            <person name="Lalonde S."/>
            <person name="Li K."/>
            <person name="Li Y."/>
            <person name="Litt A."/>
            <person name="Lyons E."/>
            <person name="Manning G."/>
            <person name="Maruyama T."/>
            <person name="Michael T.P."/>
            <person name="Mikami K."/>
            <person name="Miyazaki S."/>
            <person name="Morinaga S."/>
            <person name="Murata T."/>
            <person name="Mueller-Roeber B."/>
            <person name="Nelson D.R."/>
            <person name="Obara M."/>
            <person name="Oguri Y."/>
            <person name="Olmstead R.G."/>
            <person name="Onodera N."/>
            <person name="Petersen B.L."/>
            <person name="Pils B."/>
            <person name="Prigge M."/>
            <person name="Rensing S.A."/>
            <person name="Riano-Pachon D.M."/>
            <person name="Roberts A.W."/>
            <person name="Sato Y."/>
            <person name="Scheller H.V."/>
            <person name="Schulz B."/>
            <person name="Schulz C."/>
            <person name="Shakirov E.V."/>
            <person name="Shibagaki N."/>
            <person name="Shinohara N."/>
            <person name="Shippen D.E."/>
            <person name="Soerensen I."/>
            <person name="Sotooka R."/>
            <person name="Sugimoto N."/>
            <person name="Sugita M."/>
            <person name="Sumikawa N."/>
            <person name="Tanurdzic M."/>
            <person name="Theissen G."/>
            <person name="Ulvskov P."/>
            <person name="Wakazuki S."/>
            <person name="Weng J.K."/>
            <person name="Willats W.W."/>
            <person name="Wipf D."/>
            <person name="Wolf P.G."/>
            <person name="Yang L."/>
            <person name="Zimmer A.D."/>
            <person name="Zhu Q."/>
            <person name="Mitros T."/>
            <person name="Hellsten U."/>
            <person name="Loque D."/>
            <person name="Otillar R."/>
            <person name="Salamov A."/>
            <person name="Schmutz J."/>
            <person name="Shapiro H."/>
            <person name="Lindquist E."/>
            <person name="Lucas S."/>
            <person name="Rokhsar D."/>
            <person name="Grigoriev I.V."/>
        </authorList>
    </citation>
    <scope>NUCLEOTIDE SEQUENCE [LARGE SCALE GENOMIC DNA]</scope>
</reference>
<proteinExistence type="predicted"/>
<keyword evidence="3" id="KW-1185">Reference proteome</keyword>
<dbReference type="InParanoid" id="D8S313"/>
<dbReference type="eggNOG" id="ENOG502SX1B">
    <property type="taxonomic scope" value="Eukaryota"/>
</dbReference>
<evidence type="ECO:0008006" key="4">
    <source>
        <dbReference type="Google" id="ProtNLM"/>
    </source>
</evidence>
<feature type="signal peptide" evidence="1">
    <location>
        <begin position="1"/>
        <end position="24"/>
    </location>
</feature>
<keyword evidence="1" id="KW-0732">Signal</keyword>
<sequence length="337" mass="38355">MAFSRFMLLLILLSLCALPELYNAADFTHQRPNSITPGIRMFLFKEIVKLIDGIPRHLSYYKEMGFIMMHLPTGDGRLAEVAILWGELERPWYKEIMCSIFPTVGIQAPAVALQRNFRKLLAIMMHDIANHLHGSVEVIQGRYTMSYTVAERNNNVDTVSTELGDPKIVSSNNITNVYNINQFQHDPDWGFYNAPNCDIYKTCRRSAPHGFHQGVLRIGEVLVSTNGEYFAKIQNDCNFVVYKGDAMKDDTSHPVWDLGTVGAGAGCFVRLQMDGNLVLYDQNFKNVEQKGRRVFPTGWSVFHRASFDFSEVGGAFFWLNSKYHYFSVVSVQHQVSD</sequence>
<dbReference type="SUPFAM" id="SSF51110">
    <property type="entry name" value="alpha-D-mannose-specific plant lectins"/>
    <property type="match status" value="1"/>
</dbReference>
<dbReference type="EMBL" id="GL377600">
    <property type="protein sequence ID" value="EFJ21187.1"/>
    <property type="molecule type" value="Genomic_DNA"/>
</dbReference>
<dbReference type="AlphaFoldDB" id="D8S313"/>
<dbReference type="Proteomes" id="UP000001514">
    <property type="component" value="Unassembled WGS sequence"/>
</dbReference>
<feature type="chain" id="PRO_5003122375" description="Bulb-type lectin domain-containing protein" evidence="1">
    <location>
        <begin position="25"/>
        <end position="337"/>
    </location>
</feature>
<evidence type="ECO:0000256" key="1">
    <source>
        <dbReference type="SAM" id="SignalP"/>
    </source>
</evidence>
<dbReference type="Gene3D" id="2.90.10.30">
    <property type="match status" value="1"/>
</dbReference>
<accession>D8S313</accession>
<organism evidence="3">
    <name type="scientific">Selaginella moellendorffii</name>
    <name type="common">Spikemoss</name>
    <dbReference type="NCBI Taxonomy" id="88036"/>
    <lineage>
        <taxon>Eukaryota</taxon>
        <taxon>Viridiplantae</taxon>
        <taxon>Streptophyta</taxon>
        <taxon>Embryophyta</taxon>
        <taxon>Tracheophyta</taxon>
        <taxon>Lycopodiopsida</taxon>
        <taxon>Selaginellales</taxon>
        <taxon>Selaginellaceae</taxon>
        <taxon>Selaginella</taxon>
    </lineage>
</organism>
<gene>
    <name evidence="2" type="ORF">SELMODRAFT_417616</name>
</gene>
<protein>
    <recommendedName>
        <fullName evidence="4">Bulb-type lectin domain-containing protein</fullName>
    </recommendedName>
</protein>
<evidence type="ECO:0000313" key="3">
    <source>
        <dbReference type="Proteomes" id="UP000001514"/>
    </source>
</evidence>
<name>D8S313_SELML</name>